<organism evidence="1 2">
    <name type="scientific">Lingula anatina</name>
    <name type="common">Brachiopod</name>
    <name type="synonym">Lingula unguis</name>
    <dbReference type="NCBI Taxonomy" id="7574"/>
    <lineage>
        <taxon>Eukaryota</taxon>
        <taxon>Metazoa</taxon>
        <taxon>Spiralia</taxon>
        <taxon>Lophotrochozoa</taxon>
        <taxon>Brachiopoda</taxon>
        <taxon>Linguliformea</taxon>
        <taxon>Lingulata</taxon>
        <taxon>Lingulida</taxon>
        <taxon>Linguloidea</taxon>
        <taxon>Lingulidae</taxon>
        <taxon>Lingula</taxon>
    </lineage>
</organism>
<dbReference type="AlphaFoldDB" id="A0A1S3IE87"/>
<dbReference type="GeneID" id="106162883"/>
<protein>
    <submittedName>
        <fullName evidence="2">Uncharacterized protein LOC106162883</fullName>
    </submittedName>
</protein>
<reference evidence="2" key="1">
    <citation type="submission" date="2025-08" db="UniProtKB">
        <authorList>
            <consortium name="RefSeq"/>
        </authorList>
    </citation>
    <scope>IDENTIFICATION</scope>
    <source>
        <tissue evidence="2">Gonads</tissue>
    </source>
</reference>
<name>A0A1S3IE87_LINAN</name>
<dbReference type="KEGG" id="lak:106162883"/>
<evidence type="ECO:0000313" key="1">
    <source>
        <dbReference type="Proteomes" id="UP000085678"/>
    </source>
</evidence>
<dbReference type="Proteomes" id="UP000085678">
    <property type="component" value="Unplaced"/>
</dbReference>
<dbReference type="OrthoDB" id="10000786at2759"/>
<dbReference type="RefSeq" id="XP_013395769.1">
    <property type="nucleotide sequence ID" value="XM_013540315.1"/>
</dbReference>
<gene>
    <name evidence="2" type="primary">LOC106162883</name>
</gene>
<sequence length="137" mass="15512">MKVIDIGTVKPVVDSCKMDLKVMKDGSVHLDQPTFSKQLEEHLTGATFKVNHVVAHSKYKTEVTKRDSIQAMLDNSEKRFPDQELMSSFCVLGMKPISLLSQDELQCWGDEAMEMLTSHFGEKMHTMNSKESVSNPY</sequence>
<accession>A0A1S3IE87</accession>
<dbReference type="InParanoid" id="A0A1S3IE87"/>
<proteinExistence type="predicted"/>
<keyword evidence="1" id="KW-1185">Reference proteome</keyword>
<evidence type="ECO:0000313" key="2">
    <source>
        <dbReference type="RefSeq" id="XP_013395769.1"/>
    </source>
</evidence>